<reference evidence="1 2" key="1">
    <citation type="journal article" date="2022" name="Res Sq">
        <title>Evolution of multicellular longitudinally dividing oral cavity symbionts (Neisseriaceae).</title>
        <authorList>
            <person name="Nyongesa S."/>
            <person name="Weber P."/>
            <person name="Bernet E."/>
            <person name="Pullido F."/>
            <person name="Nieckarz M."/>
            <person name="Delaby M."/>
            <person name="Nieves C."/>
            <person name="Viehboeck T."/>
            <person name="Krause N."/>
            <person name="Rivera-Millot A."/>
            <person name="Nakamura A."/>
            <person name="Vischer N."/>
            <person name="VanNieuwenhze M."/>
            <person name="Brun Y."/>
            <person name="Cava F."/>
            <person name="Bulgheresi S."/>
            <person name="Veyrier F."/>
        </authorList>
    </citation>
    <scope>NUCLEOTIDE SEQUENCE [LARGE SCALE GENOMIC DNA]</scope>
    <source>
        <strain evidence="1 2">SN4</strain>
    </source>
</reference>
<sequence length="139" mass="15688">MAEKTITTLVAEYIDARVMNFLDESKLTALFIEAAAEVYGWGDLNNHNRHYQADSNGCMELVAESIAITADFKLDESDCAIILPFAHLKAEKETALLLEASKNHGLEQHGRQSAEIELEISNYREMLHKKTFYVEPITI</sequence>
<keyword evidence="2" id="KW-1185">Reference proteome</keyword>
<protein>
    <submittedName>
        <fullName evidence="1">Uncharacterized protein</fullName>
    </submittedName>
</protein>
<proteinExistence type="predicted"/>
<accession>A0ABY4E0C4</accession>
<evidence type="ECO:0000313" key="1">
    <source>
        <dbReference type="EMBL" id="UOO89176.1"/>
    </source>
</evidence>
<name>A0ABY4E0C4_9NEIS</name>
<dbReference type="Proteomes" id="UP000832011">
    <property type="component" value="Chromosome"/>
</dbReference>
<dbReference type="EMBL" id="CP091511">
    <property type="protein sequence ID" value="UOO89176.1"/>
    <property type="molecule type" value="Genomic_DNA"/>
</dbReference>
<dbReference type="RefSeq" id="WP_058356878.1">
    <property type="nucleotide sequence ID" value="NZ_CABKVG010000010.1"/>
</dbReference>
<organism evidence="1 2">
    <name type="scientific">Vitreoscilla massiliensis</name>
    <dbReference type="NCBI Taxonomy" id="1689272"/>
    <lineage>
        <taxon>Bacteria</taxon>
        <taxon>Pseudomonadati</taxon>
        <taxon>Pseudomonadota</taxon>
        <taxon>Betaproteobacteria</taxon>
        <taxon>Neisseriales</taxon>
        <taxon>Neisseriaceae</taxon>
        <taxon>Vitreoscilla</taxon>
    </lineage>
</organism>
<gene>
    <name evidence="1" type="ORF">LVJ82_17295</name>
</gene>
<evidence type="ECO:0000313" key="2">
    <source>
        <dbReference type="Proteomes" id="UP000832011"/>
    </source>
</evidence>